<comment type="similarity">
    <text evidence="5 6">Belongs to the universal ribosomal protein uL6 family.</text>
</comment>
<comment type="subunit">
    <text evidence="5">Part of the 50S ribosomal subunit.</text>
</comment>
<dbReference type="SUPFAM" id="SSF56053">
    <property type="entry name" value="Ribosomal protein L6"/>
    <property type="match status" value="2"/>
</dbReference>
<evidence type="ECO:0000256" key="5">
    <source>
        <dbReference type="HAMAP-Rule" id="MF_01365"/>
    </source>
</evidence>
<dbReference type="Proteomes" id="UP000199577">
    <property type="component" value="Unassembled WGS sequence"/>
</dbReference>
<evidence type="ECO:0000256" key="4">
    <source>
        <dbReference type="ARBA" id="ARBA00023274"/>
    </source>
</evidence>
<keyword evidence="2 5" id="KW-0694">RNA-binding</keyword>
<evidence type="ECO:0000259" key="8">
    <source>
        <dbReference type="Pfam" id="PF00347"/>
    </source>
</evidence>
<dbReference type="PROSITE" id="PS00525">
    <property type="entry name" value="RIBOSOMAL_L6_1"/>
    <property type="match status" value="1"/>
</dbReference>
<dbReference type="InterPro" id="IPR019906">
    <property type="entry name" value="Ribosomal_uL6_bac-type"/>
</dbReference>
<dbReference type="GO" id="GO:0019843">
    <property type="term" value="F:rRNA binding"/>
    <property type="evidence" value="ECO:0007669"/>
    <property type="project" value="UniProtKB-UniRule"/>
</dbReference>
<evidence type="ECO:0000256" key="6">
    <source>
        <dbReference type="RuleBase" id="RU003869"/>
    </source>
</evidence>
<gene>
    <name evidence="5" type="primary">rplF</name>
    <name evidence="9" type="ORF">SAMN05421747_11172</name>
</gene>
<dbReference type="InterPro" id="IPR020040">
    <property type="entry name" value="Ribosomal_uL6_a/b-dom"/>
</dbReference>
<dbReference type="PANTHER" id="PTHR11655">
    <property type="entry name" value="60S/50S RIBOSOMAL PROTEIN L6/L9"/>
    <property type="match status" value="1"/>
</dbReference>
<dbReference type="PANTHER" id="PTHR11655:SF14">
    <property type="entry name" value="LARGE RIBOSOMAL SUBUNIT PROTEIN UL6M"/>
    <property type="match status" value="1"/>
</dbReference>
<protein>
    <recommendedName>
        <fullName evidence="5">Large ribosomal subunit protein uL6</fullName>
    </recommendedName>
</protein>
<dbReference type="GO" id="GO:0022625">
    <property type="term" value="C:cytosolic large ribosomal subunit"/>
    <property type="evidence" value="ECO:0007669"/>
    <property type="project" value="UniProtKB-UniRule"/>
</dbReference>
<comment type="function">
    <text evidence="5 7">This protein binds to the 23S rRNA, and is important in its secondary structure. It is located near the subunit interface in the base of the L7/L12 stalk, and near the tRNA binding site of the peptidyltransferase center.</text>
</comment>
<evidence type="ECO:0000256" key="7">
    <source>
        <dbReference type="RuleBase" id="RU003870"/>
    </source>
</evidence>
<dbReference type="InterPro" id="IPR000702">
    <property type="entry name" value="Ribosomal_uL6-like"/>
</dbReference>
<keyword evidence="3 5" id="KW-0689">Ribosomal protein</keyword>
<dbReference type="STRING" id="623281.SAMN05421747_11172"/>
<evidence type="ECO:0000256" key="1">
    <source>
        <dbReference type="ARBA" id="ARBA00022730"/>
    </source>
</evidence>
<keyword evidence="1 5" id="KW-0699">rRNA-binding</keyword>
<dbReference type="InterPro" id="IPR036789">
    <property type="entry name" value="Ribosomal_uL6-like_a/b-dom_sf"/>
</dbReference>
<evidence type="ECO:0000256" key="2">
    <source>
        <dbReference type="ARBA" id="ARBA00022884"/>
    </source>
</evidence>
<dbReference type="FunFam" id="3.90.930.12:FF:000002">
    <property type="entry name" value="50S ribosomal protein L6"/>
    <property type="match status" value="1"/>
</dbReference>
<dbReference type="PIRSF" id="PIRSF002162">
    <property type="entry name" value="Ribosomal_L6"/>
    <property type="match status" value="1"/>
</dbReference>
<dbReference type="RefSeq" id="WP_090973908.1">
    <property type="nucleotide sequence ID" value="NZ_FOLL01000011.1"/>
</dbReference>
<evidence type="ECO:0000313" key="10">
    <source>
        <dbReference type="Proteomes" id="UP000199577"/>
    </source>
</evidence>
<sequence>MSRIGKAPIAIPTGVTITVSDKNLVTVKGPKGELTQQVDQDIIVSQEDGQLLVKRPTDQKRHKALHGLYRALLNNMVIGVTEGYKTVQELVGVGYRANAQGSTLELTLGFSHQVVMILPKEIKATTTAEKGKNPTIILESIDKQLLGQVAAKIRSLRAPEPYKGKGIKFVGEQLRRKAGKSAAKK</sequence>
<dbReference type="OrthoDB" id="9805007at2"/>
<dbReference type="Pfam" id="PF00347">
    <property type="entry name" value="Ribosomal_L6"/>
    <property type="match status" value="2"/>
</dbReference>
<dbReference type="Gene3D" id="3.90.930.12">
    <property type="entry name" value="Ribosomal protein L6, alpha-beta domain"/>
    <property type="match status" value="2"/>
</dbReference>
<organism evidence="9 10">
    <name type="scientific">Parapedobacter composti</name>
    <dbReference type="NCBI Taxonomy" id="623281"/>
    <lineage>
        <taxon>Bacteria</taxon>
        <taxon>Pseudomonadati</taxon>
        <taxon>Bacteroidota</taxon>
        <taxon>Sphingobacteriia</taxon>
        <taxon>Sphingobacteriales</taxon>
        <taxon>Sphingobacteriaceae</taxon>
        <taxon>Parapedobacter</taxon>
    </lineage>
</organism>
<name>A0A1I1JHC4_9SPHI</name>
<keyword evidence="10" id="KW-1185">Reference proteome</keyword>
<dbReference type="GO" id="GO:0002181">
    <property type="term" value="P:cytoplasmic translation"/>
    <property type="evidence" value="ECO:0007669"/>
    <property type="project" value="TreeGrafter"/>
</dbReference>
<dbReference type="PRINTS" id="PR00059">
    <property type="entry name" value="RIBOSOMALL6"/>
</dbReference>
<accession>A0A1I1JHC4</accession>
<evidence type="ECO:0000313" key="9">
    <source>
        <dbReference type="EMBL" id="SFC44850.1"/>
    </source>
</evidence>
<dbReference type="NCBIfam" id="TIGR03654">
    <property type="entry name" value="L6_bact"/>
    <property type="match status" value="1"/>
</dbReference>
<keyword evidence="4 5" id="KW-0687">Ribonucleoprotein</keyword>
<dbReference type="EMBL" id="FOLL01000011">
    <property type="protein sequence ID" value="SFC44850.1"/>
    <property type="molecule type" value="Genomic_DNA"/>
</dbReference>
<evidence type="ECO:0000256" key="3">
    <source>
        <dbReference type="ARBA" id="ARBA00022980"/>
    </source>
</evidence>
<feature type="domain" description="Large ribosomal subunit protein uL6 alpha-beta" evidence="8">
    <location>
        <begin position="11"/>
        <end position="83"/>
    </location>
</feature>
<dbReference type="GO" id="GO:0003735">
    <property type="term" value="F:structural constituent of ribosome"/>
    <property type="evidence" value="ECO:0007669"/>
    <property type="project" value="UniProtKB-UniRule"/>
</dbReference>
<dbReference type="HAMAP" id="MF_01365_B">
    <property type="entry name" value="Ribosomal_uL6_B"/>
    <property type="match status" value="1"/>
</dbReference>
<dbReference type="InterPro" id="IPR002358">
    <property type="entry name" value="Ribosomal_uL6_CS"/>
</dbReference>
<reference evidence="9 10" key="1">
    <citation type="submission" date="2016-10" db="EMBL/GenBank/DDBJ databases">
        <authorList>
            <person name="de Groot N.N."/>
        </authorList>
    </citation>
    <scope>NUCLEOTIDE SEQUENCE [LARGE SCALE GENOMIC DNA]</scope>
    <source>
        <strain evidence="9 10">DSM 22900</strain>
    </source>
</reference>
<proteinExistence type="inferred from homology"/>
<dbReference type="AlphaFoldDB" id="A0A1I1JHC4"/>
<feature type="domain" description="Large ribosomal subunit protein uL6 alpha-beta" evidence="8">
    <location>
        <begin position="91"/>
        <end position="168"/>
    </location>
</feature>